<feature type="region of interest" description="Disordered" evidence="1">
    <location>
        <begin position="582"/>
        <end position="603"/>
    </location>
</feature>
<reference evidence="3 4" key="1">
    <citation type="submission" date="2016-10" db="EMBL/GenBank/DDBJ databases">
        <authorList>
            <person name="Varghese N."/>
            <person name="Submissions S."/>
        </authorList>
    </citation>
    <scope>NUCLEOTIDE SEQUENCE [LARGE SCALE GENOMIC DNA]</scope>
    <source>
        <strain evidence="3 4">DSM 2260</strain>
    </source>
</reference>
<dbReference type="InterPro" id="IPR010144">
    <property type="entry name" value="CRISPR-assoc_prot_Csd1-typ"/>
</dbReference>
<reference evidence="2 5" key="2">
    <citation type="submission" date="2019-07" db="EMBL/GenBank/DDBJ databases">
        <title>Whole genome shotgun sequence of Myxococcus virescens NBRC 100334.</title>
        <authorList>
            <person name="Hosoyama A."/>
            <person name="Uohara A."/>
            <person name="Ohji S."/>
            <person name="Ichikawa N."/>
        </authorList>
    </citation>
    <scope>NUCLEOTIDE SEQUENCE [LARGE SCALE GENOMIC DNA]</scope>
    <source>
        <strain evidence="2 5">NBRC 100334</strain>
    </source>
</reference>
<keyword evidence="4" id="KW-1185">Reference proteome</keyword>
<evidence type="ECO:0000313" key="3">
    <source>
        <dbReference type="EMBL" id="SDD48695.1"/>
    </source>
</evidence>
<dbReference type="CDD" id="cd09757">
    <property type="entry name" value="Cas8c_I-C"/>
    <property type="match status" value="1"/>
</dbReference>
<dbReference type="Proteomes" id="UP000321224">
    <property type="component" value="Unassembled WGS sequence"/>
</dbReference>
<dbReference type="Proteomes" id="UP000198717">
    <property type="component" value="Unassembled WGS sequence"/>
</dbReference>
<feature type="compositionally biased region" description="Low complexity" evidence="1">
    <location>
        <begin position="582"/>
        <end position="596"/>
    </location>
</feature>
<gene>
    <name evidence="2" type="ORF">MVI01_72910</name>
    <name evidence="3" type="ORF">SAMN04488504_1011074</name>
</gene>
<evidence type="ECO:0000313" key="2">
    <source>
        <dbReference type="EMBL" id="GEL75507.1"/>
    </source>
</evidence>
<evidence type="ECO:0000256" key="1">
    <source>
        <dbReference type="SAM" id="MobiDB-lite"/>
    </source>
</evidence>
<comment type="caution">
    <text evidence="2">The sequence shown here is derived from an EMBL/GenBank/DDBJ whole genome shotgun (WGS) entry which is preliminary data.</text>
</comment>
<dbReference type="AlphaFoldDB" id="A0A511HPI5"/>
<dbReference type="Pfam" id="PF09709">
    <property type="entry name" value="Cas_Csd1"/>
    <property type="match status" value="1"/>
</dbReference>
<name>A0A511HPI5_9BACT</name>
<dbReference type="EMBL" id="FNAJ01000001">
    <property type="protein sequence ID" value="SDD48695.1"/>
    <property type="molecule type" value="Genomic_DNA"/>
</dbReference>
<organism evidence="2 5">
    <name type="scientific">Myxococcus virescens</name>
    <dbReference type="NCBI Taxonomy" id="83456"/>
    <lineage>
        <taxon>Bacteria</taxon>
        <taxon>Pseudomonadati</taxon>
        <taxon>Myxococcota</taxon>
        <taxon>Myxococcia</taxon>
        <taxon>Myxococcales</taxon>
        <taxon>Cystobacterineae</taxon>
        <taxon>Myxococcaceae</taxon>
        <taxon>Myxococcus</taxon>
    </lineage>
</organism>
<evidence type="ECO:0000313" key="4">
    <source>
        <dbReference type="Proteomes" id="UP000198717"/>
    </source>
</evidence>
<dbReference type="RefSeq" id="WP_090486341.1">
    <property type="nucleotide sequence ID" value="NZ_BJVY01000077.1"/>
</dbReference>
<accession>A0A511HPI5</accession>
<evidence type="ECO:0000313" key="5">
    <source>
        <dbReference type="Proteomes" id="UP000321224"/>
    </source>
</evidence>
<dbReference type="EMBL" id="BJVY01000077">
    <property type="protein sequence ID" value="GEL75507.1"/>
    <property type="molecule type" value="Genomic_DNA"/>
</dbReference>
<dbReference type="NCBIfam" id="TIGR01863">
    <property type="entry name" value="cas_Csd1"/>
    <property type="match status" value="1"/>
</dbReference>
<sequence>MMMEALSRLYLQLFERGEVPEHGFSAEKISFELVLATDGTPVELRDLRHQEGKKPRPRLLPVPTDPNKTRTSGILPFVLWDKTAYAFGVTAGKDKRTKDEHAAFKQRQHEVLKDTTDPDLRAYLAFVDAWRPSRFRELPGFTEEALDANFVFRMDGEHSYLHEKPEARALWTATLGKGEARPGQCLVYGTEEPLADGHPVIREVNGAQTAGAYLVSYNISAFESYGKKGNANASISRHAAFAYTTALNHLLRRAPHNRQRLQIGDATVVFWAEAPSVEATDAAIGLFSVLLQPPNEAEETAKLGSVLETFASGRPLASIDPNLHPDTRYYVLGLAPNAARLSVRFWMSDTLERLGQRFVEHYHDLRLEPAPHPAPSPWLLLRETAALGKSENVPPQLAGELMRAILTGQRYPGSLLANVVMRMRADRDVNLTSIGLRAAICRMCLVRDARKGVHQHSEGGTPVGLDPEERNPGYRLGRLFAALENLQRAALGRNINATIRERYYGSASATPASVFPLLLRGATHHFANVRKSSPGLAFVLEQEIAQIVDGLDSTFPPSLRLGDQGRFAIGYYQQKCYRRPASEAATSEADTAATTDIDQEEGE</sequence>
<protein>
    <submittedName>
        <fullName evidence="3">CRISPR-associated protein, Csd1 family</fullName>
    </submittedName>
    <submittedName>
        <fullName evidence="2">Type I-C CRISPR-associated protein Cas8c/Csd1</fullName>
    </submittedName>
</protein>
<proteinExistence type="predicted"/>